<organism evidence="1">
    <name type="scientific">marine sediment metagenome</name>
    <dbReference type="NCBI Taxonomy" id="412755"/>
    <lineage>
        <taxon>unclassified sequences</taxon>
        <taxon>metagenomes</taxon>
        <taxon>ecological metagenomes</taxon>
    </lineage>
</organism>
<name>X1TRM2_9ZZZZ</name>
<evidence type="ECO:0000313" key="1">
    <source>
        <dbReference type="EMBL" id="GAJ07919.1"/>
    </source>
</evidence>
<reference evidence="1" key="1">
    <citation type="journal article" date="2014" name="Front. Microbiol.">
        <title>High frequency of phylogenetically diverse reductive dehalogenase-homologous genes in deep subseafloor sedimentary metagenomes.</title>
        <authorList>
            <person name="Kawai M."/>
            <person name="Futagami T."/>
            <person name="Toyoda A."/>
            <person name="Takaki Y."/>
            <person name="Nishi S."/>
            <person name="Hori S."/>
            <person name="Arai W."/>
            <person name="Tsubouchi T."/>
            <person name="Morono Y."/>
            <person name="Uchiyama I."/>
            <person name="Ito T."/>
            <person name="Fujiyama A."/>
            <person name="Inagaki F."/>
            <person name="Takami H."/>
        </authorList>
    </citation>
    <scope>NUCLEOTIDE SEQUENCE</scope>
    <source>
        <strain evidence="1">Expedition CK06-06</strain>
    </source>
</reference>
<protein>
    <recommendedName>
        <fullName evidence="2">Fucose-specific lectin</fullName>
    </recommendedName>
</protein>
<proteinExistence type="predicted"/>
<dbReference type="SUPFAM" id="SSF89372">
    <property type="entry name" value="Fucose-specific lectin"/>
    <property type="match status" value="1"/>
</dbReference>
<evidence type="ECO:0008006" key="2">
    <source>
        <dbReference type="Google" id="ProtNLM"/>
    </source>
</evidence>
<accession>X1TRM2</accession>
<dbReference type="EMBL" id="BARW01026661">
    <property type="protein sequence ID" value="GAJ07919.1"/>
    <property type="molecule type" value="Genomic_DNA"/>
</dbReference>
<sequence>MRSLSATLLATQKEASRIPYAQVKVCNTIAGVVRLQWNRLYSGSEADYFHALTIPSDGSLVRVRITPPSDSRKLYRQRVANPGPESDFSQWTYCNQYNTVIVTCCSLEAEVSIFWVNSDREIYRLKSTDYGISWGSPELIDYSPTTAVYGIAADYKPNGDMALFFADQSTLYVKKYVNGSWQNKAAWDKTAGDLSGVATVYDDDWNLLITGQDSNDNFKLWSLVYGDGGELSPGTWSDLTELASAPSDGDFEYR</sequence>
<gene>
    <name evidence="1" type="ORF">S12H4_43443</name>
</gene>
<dbReference type="AlphaFoldDB" id="X1TRM2"/>
<feature type="non-terminal residue" evidence="1">
    <location>
        <position position="254"/>
    </location>
</feature>
<comment type="caution">
    <text evidence="1">The sequence shown here is derived from an EMBL/GenBank/DDBJ whole genome shotgun (WGS) entry which is preliminary data.</text>
</comment>